<feature type="non-terminal residue" evidence="2">
    <location>
        <position position="1"/>
    </location>
</feature>
<protein>
    <recommendedName>
        <fullName evidence="1">Dipeptidase</fullName>
        <ecNumber evidence="1">3.4.13.19</ecNumber>
    </recommendedName>
</protein>
<dbReference type="PANTHER" id="PTHR10443">
    <property type="entry name" value="MICROSOMAL DIPEPTIDASE"/>
    <property type="match status" value="1"/>
</dbReference>
<keyword evidence="1" id="KW-0482">Metalloprotease</keyword>
<evidence type="ECO:0000313" key="2">
    <source>
        <dbReference type="EMBL" id="KAF2889198.1"/>
    </source>
</evidence>
<gene>
    <name evidence="2" type="ORF">ILUMI_16975</name>
</gene>
<comment type="cofactor">
    <cofactor evidence="1">
        <name>Zn(2+)</name>
        <dbReference type="ChEBI" id="CHEBI:29105"/>
    </cofactor>
</comment>
<dbReference type="EC" id="3.4.13.19" evidence="1"/>
<dbReference type="GO" id="GO:0070573">
    <property type="term" value="F:metallodipeptidase activity"/>
    <property type="evidence" value="ECO:0007669"/>
    <property type="project" value="InterPro"/>
</dbReference>
<proteinExistence type="inferred from homology"/>
<dbReference type="InterPro" id="IPR008257">
    <property type="entry name" value="Pept_M19"/>
</dbReference>
<dbReference type="PROSITE" id="PS51365">
    <property type="entry name" value="RENAL_DIPEPTIDASE_2"/>
    <property type="match status" value="1"/>
</dbReference>
<keyword evidence="1" id="KW-0336">GPI-anchor</keyword>
<organism evidence="2 3">
    <name type="scientific">Ignelater luminosus</name>
    <name type="common">Cucubano</name>
    <name type="synonym">Pyrophorus luminosus</name>
    <dbReference type="NCBI Taxonomy" id="2038154"/>
    <lineage>
        <taxon>Eukaryota</taxon>
        <taxon>Metazoa</taxon>
        <taxon>Ecdysozoa</taxon>
        <taxon>Arthropoda</taxon>
        <taxon>Hexapoda</taxon>
        <taxon>Insecta</taxon>
        <taxon>Pterygota</taxon>
        <taxon>Neoptera</taxon>
        <taxon>Endopterygota</taxon>
        <taxon>Coleoptera</taxon>
        <taxon>Polyphaga</taxon>
        <taxon>Elateriformia</taxon>
        <taxon>Elateroidea</taxon>
        <taxon>Elateridae</taxon>
        <taxon>Agrypninae</taxon>
        <taxon>Pyrophorini</taxon>
        <taxon>Ignelater</taxon>
    </lineage>
</organism>
<keyword evidence="3" id="KW-1185">Reference proteome</keyword>
<sequence>MLHDFTSIPNGVSSSHLVGGVESAIVPAGLDLESFSKPILLSDGLLVFLSVTLLSCSTRSHVLDEVPLIDGHNDLPFNLYKLVGNNLDKYDFEKNLTGDPVWGTKYCSTCHTDLPRLRAGKIGAQ</sequence>
<comment type="similarity">
    <text evidence="1">Belongs to the metallo-dependent hydrolases superfamily. Peptidase M19 family.</text>
</comment>
<keyword evidence="1" id="KW-0449">Lipoprotein</keyword>
<keyword evidence="1" id="KW-0479">Metal-binding</keyword>
<dbReference type="AlphaFoldDB" id="A0A8K0G8D5"/>
<keyword evidence="1" id="KW-0224">Dipeptidase</keyword>
<name>A0A8K0G8D5_IGNLU</name>
<dbReference type="InterPro" id="IPR032466">
    <property type="entry name" value="Metal_Hydrolase"/>
</dbReference>
<keyword evidence="1" id="KW-1015">Disulfide bond</keyword>
<dbReference type="GO" id="GO:0098552">
    <property type="term" value="C:side of membrane"/>
    <property type="evidence" value="ECO:0007669"/>
    <property type="project" value="UniProtKB-KW"/>
</dbReference>
<dbReference type="SUPFAM" id="SSF51556">
    <property type="entry name" value="Metallo-dependent hydrolases"/>
    <property type="match status" value="1"/>
</dbReference>
<keyword evidence="1" id="KW-0325">Glycoprotein</keyword>
<accession>A0A8K0G8D5</accession>
<keyword evidence="1" id="KW-0378">Hydrolase</keyword>
<evidence type="ECO:0000313" key="3">
    <source>
        <dbReference type="Proteomes" id="UP000801492"/>
    </source>
</evidence>
<dbReference type="GO" id="GO:0046872">
    <property type="term" value="F:metal ion binding"/>
    <property type="evidence" value="ECO:0007669"/>
    <property type="project" value="UniProtKB-UniRule"/>
</dbReference>
<reference evidence="2" key="1">
    <citation type="submission" date="2019-08" db="EMBL/GenBank/DDBJ databases">
        <title>The genome of the North American firefly Photinus pyralis.</title>
        <authorList>
            <consortium name="Photinus pyralis genome working group"/>
            <person name="Fallon T.R."/>
            <person name="Sander Lower S.E."/>
            <person name="Weng J.-K."/>
        </authorList>
    </citation>
    <scope>NUCLEOTIDE SEQUENCE</scope>
    <source>
        <strain evidence="2">TRF0915ILg1</strain>
        <tissue evidence="2">Whole body</tissue>
    </source>
</reference>
<dbReference type="PANTHER" id="PTHR10443:SF45">
    <property type="entry name" value="DIPEPTIDASE"/>
    <property type="match status" value="1"/>
</dbReference>
<comment type="subunit">
    <text evidence="1">Homodimer; disulfide-linked.</text>
</comment>
<dbReference type="EMBL" id="VTPC01069694">
    <property type="protein sequence ID" value="KAF2889198.1"/>
    <property type="molecule type" value="Genomic_DNA"/>
</dbReference>
<dbReference type="GO" id="GO:0006508">
    <property type="term" value="P:proteolysis"/>
    <property type="evidence" value="ECO:0007669"/>
    <property type="project" value="UniProtKB-KW"/>
</dbReference>
<keyword evidence="1" id="KW-0645">Protease</keyword>
<evidence type="ECO:0000256" key="1">
    <source>
        <dbReference type="RuleBase" id="RU341113"/>
    </source>
</evidence>
<dbReference type="Gene3D" id="3.20.20.140">
    <property type="entry name" value="Metal-dependent hydrolases"/>
    <property type="match status" value="1"/>
</dbReference>
<comment type="subcellular location">
    <subcellularLocation>
        <location evidence="1">Membrane</location>
        <topology evidence="1">Lipid-anchor</topology>
        <topology evidence="1">GPI-anchor</topology>
    </subcellularLocation>
</comment>
<dbReference type="Proteomes" id="UP000801492">
    <property type="component" value="Unassembled WGS sequence"/>
</dbReference>
<dbReference type="OrthoDB" id="445695at2759"/>
<comment type="caution">
    <text evidence="2">The sequence shown here is derived from an EMBL/GenBank/DDBJ whole genome shotgun (WGS) entry which is preliminary data.</text>
</comment>
<keyword evidence="1" id="KW-0472">Membrane</keyword>
<comment type="catalytic activity">
    <reaction evidence="1">
        <text>an L-aminoacyl-L-amino acid + H2O = 2 an L-alpha-amino acid</text>
        <dbReference type="Rhea" id="RHEA:48940"/>
        <dbReference type="ChEBI" id="CHEBI:15377"/>
        <dbReference type="ChEBI" id="CHEBI:59869"/>
        <dbReference type="ChEBI" id="CHEBI:77460"/>
        <dbReference type="EC" id="3.4.13.19"/>
    </reaction>
</comment>
<keyword evidence="1" id="KW-0862">Zinc</keyword>